<feature type="region of interest" description="Disordered" evidence="1">
    <location>
        <begin position="52"/>
        <end position="73"/>
    </location>
</feature>
<evidence type="ECO:0008006" key="5">
    <source>
        <dbReference type="Google" id="ProtNLM"/>
    </source>
</evidence>
<dbReference type="AlphaFoldDB" id="A0A7Y7PTJ4"/>
<protein>
    <recommendedName>
        <fullName evidence="5">Energy transducer TonB</fullName>
    </recommendedName>
</protein>
<dbReference type="RefSeq" id="WP_176910352.1">
    <property type="nucleotide sequence ID" value="NZ_JABKAU010000108.1"/>
</dbReference>
<keyword evidence="4" id="KW-1185">Reference proteome</keyword>
<evidence type="ECO:0000256" key="2">
    <source>
        <dbReference type="SAM" id="Phobius"/>
    </source>
</evidence>
<proteinExistence type="predicted"/>
<keyword evidence="2" id="KW-1133">Transmembrane helix</keyword>
<evidence type="ECO:0000313" key="4">
    <source>
        <dbReference type="Proteomes" id="UP000565521"/>
    </source>
</evidence>
<evidence type="ECO:0000313" key="3">
    <source>
        <dbReference type="EMBL" id="NVO33547.1"/>
    </source>
</evidence>
<feature type="transmembrane region" description="Helical" evidence="2">
    <location>
        <begin position="21"/>
        <end position="41"/>
    </location>
</feature>
<sequence length="73" mass="8172">MPHYLTPQRPAYTPRQRENRATQFAGFLVATVALLLLAAWFHALLPRPGVDSAHRAERMGPDVATTANRLPHE</sequence>
<organism evidence="3 4">
    <name type="scientific">Hymenobacter lapidiphilus</name>
    <dbReference type="NCBI Taxonomy" id="2608003"/>
    <lineage>
        <taxon>Bacteria</taxon>
        <taxon>Pseudomonadati</taxon>
        <taxon>Bacteroidota</taxon>
        <taxon>Cytophagia</taxon>
        <taxon>Cytophagales</taxon>
        <taxon>Hymenobacteraceae</taxon>
        <taxon>Hymenobacter</taxon>
    </lineage>
</organism>
<keyword evidence="2" id="KW-0812">Transmembrane</keyword>
<dbReference type="Proteomes" id="UP000565521">
    <property type="component" value="Unassembled WGS sequence"/>
</dbReference>
<gene>
    <name evidence="3" type="ORF">HW554_20305</name>
</gene>
<dbReference type="EMBL" id="JABKAU010000108">
    <property type="protein sequence ID" value="NVO33547.1"/>
    <property type="molecule type" value="Genomic_DNA"/>
</dbReference>
<evidence type="ECO:0000256" key="1">
    <source>
        <dbReference type="SAM" id="MobiDB-lite"/>
    </source>
</evidence>
<comment type="caution">
    <text evidence="3">The sequence shown here is derived from an EMBL/GenBank/DDBJ whole genome shotgun (WGS) entry which is preliminary data.</text>
</comment>
<keyword evidence="2" id="KW-0472">Membrane</keyword>
<name>A0A7Y7PTJ4_9BACT</name>
<reference evidence="3 4" key="1">
    <citation type="submission" date="2020-05" db="EMBL/GenBank/DDBJ databases">
        <title>Hymenobacter terrestris sp. nov. and Hymenobacter lapidiphilus sp. nov., isolated from regoliths in Antarctica.</title>
        <authorList>
            <person name="Sedlacek I."/>
            <person name="Pantucek R."/>
            <person name="Zeman M."/>
            <person name="Holochova P."/>
            <person name="Kralova S."/>
            <person name="Stankova E."/>
            <person name="Sedo O."/>
            <person name="Micenkova L."/>
            <person name="Svec P."/>
            <person name="Gupta V."/>
            <person name="Sood U."/>
            <person name="Korpole U.S."/>
            <person name="Lal R."/>
        </authorList>
    </citation>
    <scope>NUCLEOTIDE SEQUENCE [LARGE SCALE GENOMIC DNA]</scope>
    <source>
        <strain evidence="3 4">P5342</strain>
    </source>
</reference>
<accession>A0A7Y7PTJ4</accession>